<dbReference type="Proteomes" id="UP000634136">
    <property type="component" value="Unassembled WGS sequence"/>
</dbReference>
<name>A0A834WD40_9FABA</name>
<feature type="transmembrane region" description="Helical" evidence="1">
    <location>
        <begin position="577"/>
        <end position="597"/>
    </location>
</feature>
<feature type="transmembrane region" description="Helical" evidence="1">
    <location>
        <begin position="293"/>
        <end position="318"/>
    </location>
</feature>
<proteinExistence type="predicted"/>
<accession>A0A834WD40</accession>
<reference evidence="2" key="1">
    <citation type="submission" date="2020-09" db="EMBL/GenBank/DDBJ databases">
        <title>Genome-Enabled Discovery of Anthraquinone Biosynthesis in Senna tora.</title>
        <authorList>
            <person name="Kang S.-H."/>
            <person name="Pandey R.P."/>
            <person name="Lee C.-M."/>
            <person name="Sim J.-S."/>
            <person name="Jeong J.-T."/>
            <person name="Choi B.-S."/>
            <person name="Jung M."/>
            <person name="Ginzburg D."/>
            <person name="Zhao K."/>
            <person name="Won S.Y."/>
            <person name="Oh T.-J."/>
            <person name="Yu Y."/>
            <person name="Kim N.-H."/>
            <person name="Lee O.R."/>
            <person name="Lee T.-H."/>
            <person name="Bashyal P."/>
            <person name="Kim T.-S."/>
            <person name="Lee W.-H."/>
            <person name="Kawkins C."/>
            <person name="Kim C.-K."/>
            <person name="Kim J.S."/>
            <person name="Ahn B.O."/>
            <person name="Rhee S.Y."/>
            <person name="Sohng J.K."/>
        </authorList>
    </citation>
    <scope>NUCLEOTIDE SEQUENCE</scope>
    <source>
        <tissue evidence="2">Leaf</tissue>
    </source>
</reference>
<evidence type="ECO:0000313" key="2">
    <source>
        <dbReference type="EMBL" id="KAF7812764.1"/>
    </source>
</evidence>
<organism evidence="2 3">
    <name type="scientific">Senna tora</name>
    <dbReference type="NCBI Taxonomy" id="362788"/>
    <lineage>
        <taxon>Eukaryota</taxon>
        <taxon>Viridiplantae</taxon>
        <taxon>Streptophyta</taxon>
        <taxon>Embryophyta</taxon>
        <taxon>Tracheophyta</taxon>
        <taxon>Spermatophyta</taxon>
        <taxon>Magnoliopsida</taxon>
        <taxon>eudicotyledons</taxon>
        <taxon>Gunneridae</taxon>
        <taxon>Pentapetalae</taxon>
        <taxon>rosids</taxon>
        <taxon>fabids</taxon>
        <taxon>Fabales</taxon>
        <taxon>Fabaceae</taxon>
        <taxon>Caesalpinioideae</taxon>
        <taxon>Cassia clade</taxon>
        <taxon>Senna</taxon>
    </lineage>
</organism>
<keyword evidence="1" id="KW-0472">Membrane</keyword>
<comment type="caution">
    <text evidence="2">The sequence shown here is derived from an EMBL/GenBank/DDBJ whole genome shotgun (WGS) entry which is preliminary data.</text>
</comment>
<feature type="transmembrane region" description="Helical" evidence="1">
    <location>
        <begin position="603"/>
        <end position="631"/>
    </location>
</feature>
<dbReference type="AlphaFoldDB" id="A0A834WD40"/>
<sequence>MMASARSPVTLVSDRRMTLGECLLAISRKTLRKLSLAAPLTFQIRILIDSIRKLLEEKFWPTMPLESEEERTAPPGRLPVILYWTSASNRLARNVWWFVSIGNSVTWLRECVCIAAGGNTSASPCIFSLCIVERVSSLQMTSHWLSNIRDAHCCSQGAWVWERVPVTIFPHWHQDWDLWFCKVPFPVEDLAAEVGSAPVQVRFVGFVGFELACGHASVVGFASPPVLGVERSSENGSVSVAHSGLGLVSAFPPLESVGRGAASLLSEVATALDIGFDERGVAVNLLFCFFFSFWAEGLICSCWGTVFSGLAGLVLRLFRRLTVVHSSSLPEEGFDTTIGICRGHAAVEWFDFPQPWQNPEIPSIVKLWLKPPMLRLGGGGLLRLRITQILAYLARSRLWVGRLSSLIHTGEKASERADVGLNLGSHVRTDKKWPSIKVMPWRRAFHRYSTQPNEIMKNPRPMLSNLVQFSHLAHNSFSSFSERGMKTLFMVPPLISMVAALGLWGDVETREGGITRASIVPKEIVLILPWVRVLTSFPPFSVTFDLMALLSFSSRTSSSSFCFSFTLSSSSTSSAQFVFRCFTSPTFAVVAIDASFVFVPSSVFAFCVFAMILSLSLFPLSIIPFIVEVIFMTFVV</sequence>
<keyword evidence="1" id="KW-0812">Transmembrane</keyword>
<evidence type="ECO:0000256" key="1">
    <source>
        <dbReference type="SAM" id="Phobius"/>
    </source>
</evidence>
<protein>
    <submittedName>
        <fullName evidence="2">Uncharacterized protein</fullName>
    </submittedName>
</protein>
<evidence type="ECO:0000313" key="3">
    <source>
        <dbReference type="Proteomes" id="UP000634136"/>
    </source>
</evidence>
<keyword evidence="1" id="KW-1133">Transmembrane helix</keyword>
<dbReference type="EMBL" id="JAAIUW010000010">
    <property type="protein sequence ID" value="KAF7812764.1"/>
    <property type="molecule type" value="Genomic_DNA"/>
</dbReference>
<gene>
    <name evidence="2" type="ORF">G2W53_033740</name>
</gene>
<keyword evidence="3" id="KW-1185">Reference proteome</keyword>